<dbReference type="InterPro" id="IPR012133">
    <property type="entry name" value="Alpha-hydoxy_acid_DH_FMN"/>
</dbReference>
<feature type="domain" description="FMN hydroxy acid dehydrogenase" evidence="8">
    <location>
        <begin position="11"/>
        <end position="373"/>
    </location>
</feature>
<dbReference type="EMBL" id="JACHLX010000001">
    <property type="protein sequence ID" value="MBB5814852.1"/>
    <property type="molecule type" value="Genomic_DNA"/>
</dbReference>
<comment type="caution">
    <text evidence="9">The sequence shown here is derived from an EMBL/GenBank/DDBJ whole genome shotgun (WGS) entry which is preliminary data.</text>
</comment>
<dbReference type="CDD" id="cd02809">
    <property type="entry name" value="alpha_hydroxyacid_oxid_FMN"/>
    <property type="match status" value="1"/>
</dbReference>
<sequence length="379" mass="39241">MTHTDRAAPATALEHLHSLADIEQAAHGLLPVPVRDFVAGGAGSELTLAANRRAFEATRIVPRALRDVSGCDPATTLLGLPAAMPVAVAPIGYHGLVHPDGELAAARAAKEAGIPFTVATLSSRTVEDVAAVAGTTWFQLYWLRDRATTFDLVRRAEDAGCAAVMLTVDVPWMGRRLRDVRNGFALPEDVVAANLTTGTASAAHRASAGASAVARHTAAAFDPSLSWPDLEELRRRTRLPLIVKGVLDPADAARAAACGADAVVVSNHGGRQLDGAVPALEALPEVRAALPAACEVLLDSGVRGGVDILKALALGARGVLVGRPLLWGLAVAGTDGVRRTLDLLAAEFRDALGLAGCTDPSAATLLRTRRASDGGPSPW</sequence>
<evidence type="ECO:0000256" key="1">
    <source>
        <dbReference type="ARBA" id="ARBA00001917"/>
    </source>
</evidence>
<dbReference type="Gene3D" id="3.20.20.70">
    <property type="entry name" value="Aldolase class I"/>
    <property type="match status" value="1"/>
</dbReference>
<dbReference type="SUPFAM" id="SSF51395">
    <property type="entry name" value="FMN-linked oxidoreductases"/>
    <property type="match status" value="1"/>
</dbReference>
<feature type="active site" description="Proton acceptor" evidence="6">
    <location>
        <position position="268"/>
    </location>
</feature>
<proteinExistence type="inferred from homology"/>
<dbReference type="Proteomes" id="UP000579531">
    <property type="component" value="Unassembled WGS sequence"/>
</dbReference>
<feature type="binding site" evidence="7">
    <location>
        <position position="271"/>
    </location>
    <ligand>
        <name>glyoxylate</name>
        <dbReference type="ChEBI" id="CHEBI:36655"/>
    </ligand>
</feature>
<feature type="binding site" evidence="7">
    <location>
        <position position="266"/>
    </location>
    <ligand>
        <name>FMN</name>
        <dbReference type="ChEBI" id="CHEBI:58210"/>
    </ligand>
</feature>
<reference evidence="9 10" key="1">
    <citation type="submission" date="2020-08" db="EMBL/GenBank/DDBJ databases">
        <title>Sequencing the genomes of 1000 actinobacteria strains.</title>
        <authorList>
            <person name="Klenk H.-P."/>
        </authorList>
    </citation>
    <scope>NUCLEOTIDE SEQUENCE [LARGE SCALE GENOMIC DNA]</scope>
    <source>
        <strain evidence="9 10">DSM 40129</strain>
    </source>
</reference>
<feature type="binding site" evidence="7">
    <location>
        <position position="139"/>
    </location>
    <ligand>
        <name>FMN</name>
        <dbReference type="ChEBI" id="CHEBI:58210"/>
    </ligand>
</feature>
<feature type="binding site" evidence="7">
    <location>
        <position position="176"/>
    </location>
    <ligand>
        <name>glyoxylate</name>
        <dbReference type="ChEBI" id="CHEBI:36655"/>
    </ligand>
</feature>
<comment type="similarity">
    <text evidence="5">Belongs to the FMN-dependent alpha-hydroxy acid dehydrogenase family.</text>
</comment>
<feature type="binding site" evidence="7">
    <location>
        <begin position="90"/>
        <end position="92"/>
    </location>
    <ligand>
        <name>FMN</name>
        <dbReference type="ChEBI" id="CHEBI:58210"/>
    </ligand>
</feature>
<dbReference type="InterPro" id="IPR013785">
    <property type="entry name" value="Aldolase_TIM"/>
</dbReference>
<accession>A0AA89Q5Q5</accession>
<evidence type="ECO:0000256" key="7">
    <source>
        <dbReference type="PIRSR" id="PIRSR000138-2"/>
    </source>
</evidence>
<dbReference type="InterPro" id="IPR008259">
    <property type="entry name" value="FMN_hydac_DH_AS"/>
</dbReference>
<dbReference type="GeneID" id="93842302"/>
<dbReference type="PANTHER" id="PTHR10578:SF107">
    <property type="entry name" value="2-HYDROXYACID OXIDASE 1"/>
    <property type="match status" value="1"/>
</dbReference>
<dbReference type="FunFam" id="3.20.20.70:FF:000029">
    <property type="entry name" value="L-lactate dehydrogenase"/>
    <property type="match status" value="1"/>
</dbReference>
<evidence type="ECO:0000259" key="8">
    <source>
        <dbReference type="PROSITE" id="PS51349"/>
    </source>
</evidence>
<dbReference type="PANTHER" id="PTHR10578">
    <property type="entry name" value="S -2-HYDROXY-ACID OXIDASE-RELATED"/>
    <property type="match status" value="1"/>
</dbReference>
<protein>
    <submittedName>
        <fullName evidence="9">4-hydroxymandelate oxidase</fullName>
        <ecNumber evidence="9">1.1.3.46</ecNumber>
    </submittedName>
</protein>
<feature type="binding site" evidence="7">
    <location>
        <begin position="299"/>
        <end position="303"/>
    </location>
    <ligand>
        <name>FMN</name>
        <dbReference type="ChEBI" id="CHEBI:58210"/>
    </ligand>
</feature>
<dbReference type="Pfam" id="PF01070">
    <property type="entry name" value="FMN_dh"/>
    <property type="match status" value="1"/>
</dbReference>
<evidence type="ECO:0000256" key="3">
    <source>
        <dbReference type="ARBA" id="ARBA00022643"/>
    </source>
</evidence>
<dbReference type="AlphaFoldDB" id="A0AA89Q5Q5"/>
<dbReference type="PIRSF" id="PIRSF000138">
    <property type="entry name" value="Al-hdrx_acd_dh"/>
    <property type="match status" value="1"/>
</dbReference>
<keyword evidence="10" id="KW-1185">Reference proteome</keyword>
<feature type="binding site" evidence="7">
    <location>
        <position position="167"/>
    </location>
    <ligand>
        <name>glyoxylate</name>
        <dbReference type="ChEBI" id="CHEBI:36655"/>
    </ligand>
</feature>
<keyword evidence="4 9" id="KW-0560">Oxidoreductase</keyword>
<evidence type="ECO:0000256" key="6">
    <source>
        <dbReference type="PIRSR" id="PIRSR000138-1"/>
    </source>
</evidence>
<gene>
    <name evidence="9" type="ORF">HNR72_005880</name>
</gene>
<feature type="binding site" evidence="7">
    <location>
        <position position="244"/>
    </location>
    <ligand>
        <name>FMN</name>
        <dbReference type="ChEBI" id="CHEBI:58210"/>
    </ligand>
</feature>
<dbReference type="RefSeq" id="WP_311241102.1">
    <property type="nucleotide sequence ID" value="NZ_BAABFE010000025.1"/>
</dbReference>
<keyword evidence="3 7" id="KW-0288">FMN</keyword>
<evidence type="ECO:0000256" key="5">
    <source>
        <dbReference type="ARBA" id="ARBA00024042"/>
    </source>
</evidence>
<feature type="binding site" evidence="7">
    <location>
        <position position="141"/>
    </location>
    <ligand>
        <name>glyoxylate</name>
        <dbReference type="ChEBI" id="CHEBI:36655"/>
    </ligand>
</feature>
<evidence type="ECO:0000313" key="9">
    <source>
        <dbReference type="EMBL" id="MBB5814852.1"/>
    </source>
</evidence>
<dbReference type="GO" id="GO:0016614">
    <property type="term" value="F:oxidoreductase activity, acting on CH-OH group of donors"/>
    <property type="evidence" value="ECO:0007669"/>
    <property type="project" value="UniProtKB-ARBA"/>
</dbReference>
<organism evidence="9 10">
    <name type="scientific">Streptomyces collinus</name>
    <dbReference type="NCBI Taxonomy" id="42684"/>
    <lineage>
        <taxon>Bacteria</taxon>
        <taxon>Bacillati</taxon>
        <taxon>Actinomycetota</taxon>
        <taxon>Actinomycetes</taxon>
        <taxon>Kitasatosporales</taxon>
        <taxon>Streptomycetaceae</taxon>
        <taxon>Streptomyces</taxon>
    </lineage>
</organism>
<dbReference type="GO" id="GO:0010181">
    <property type="term" value="F:FMN binding"/>
    <property type="evidence" value="ECO:0007669"/>
    <property type="project" value="InterPro"/>
</dbReference>
<dbReference type="InterPro" id="IPR037396">
    <property type="entry name" value="FMN_HAD"/>
</dbReference>
<evidence type="ECO:0000256" key="4">
    <source>
        <dbReference type="ARBA" id="ARBA00023002"/>
    </source>
</evidence>
<dbReference type="InterPro" id="IPR000262">
    <property type="entry name" value="FMN-dep_DH"/>
</dbReference>
<evidence type="ECO:0000313" key="10">
    <source>
        <dbReference type="Proteomes" id="UP000579531"/>
    </source>
</evidence>
<comment type="cofactor">
    <cofactor evidence="1">
        <name>FMN</name>
        <dbReference type="ChEBI" id="CHEBI:58210"/>
    </cofactor>
</comment>
<keyword evidence="2 7" id="KW-0285">Flavoprotein</keyword>
<feature type="binding site" evidence="7">
    <location>
        <position position="268"/>
    </location>
    <ligand>
        <name>glyoxylate</name>
        <dbReference type="ChEBI" id="CHEBI:36655"/>
    </ligand>
</feature>
<dbReference type="EC" id="1.1.3.46" evidence="9"/>
<evidence type="ECO:0000256" key="2">
    <source>
        <dbReference type="ARBA" id="ARBA00022630"/>
    </source>
</evidence>
<feature type="binding site" evidence="7">
    <location>
        <begin position="322"/>
        <end position="323"/>
    </location>
    <ligand>
        <name>FMN</name>
        <dbReference type="ChEBI" id="CHEBI:58210"/>
    </ligand>
</feature>
<dbReference type="PROSITE" id="PS51349">
    <property type="entry name" value="FMN_HYDROXY_ACID_DH_2"/>
    <property type="match status" value="1"/>
</dbReference>
<name>A0AA89Q5Q5_STRCU</name>
<dbReference type="PROSITE" id="PS00557">
    <property type="entry name" value="FMN_HYDROXY_ACID_DH_1"/>
    <property type="match status" value="1"/>
</dbReference>